<evidence type="ECO:0000313" key="2">
    <source>
        <dbReference type="Proteomes" id="UP000095390"/>
    </source>
</evidence>
<protein>
    <submittedName>
        <fullName evidence="1">Uncharacterized protein</fullName>
    </submittedName>
</protein>
<dbReference type="RefSeq" id="WP_055182101.1">
    <property type="nucleotide sequence ID" value="NZ_CYYC01000002.1"/>
</dbReference>
<reference evidence="1 2" key="1">
    <citation type="submission" date="2015-09" db="EMBL/GenBank/DDBJ databases">
        <authorList>
            <consortium name="Pathogen Informatics"/>
        </authorList>
    </citation>
    <scope>NUCLEOTIDE SEQUENCE [LARGE SCALE GENOMIC DNA]</scope>
    <source>
        <strain evidence="1 2">2789STDY5834966</strain>
    </source>
</reference>
<organism evidence="1 2">
    <name type="scientific">Anaerobutyricum hallii</name>
    <dbReference type="NCBI Taxonomy" id="39488"/>
    <lineage>
        <taxon>Bacteria</taxon>
        <taxon>Bacillati</taxon>
        <taxon>Bacillota</taxon>
        <taxon>Clostridia</taxon>
        <taxon>Lachnospirales</taxon>
        <taxon>Lachnospiraceae</taxon>
        <taxon>Anaerobutyricum</taxon>
    </lineage>
</organism>
<dbReference type="EMBL" id="CYYC01000002">
    <property type="protein sequence ID" value="CUM78655.1"/>
    <property type="molecule type" value="Genomic_DNA"/>
</dbReference>
<evidence type="ECO:0000313" key="1">
    <source>
        <dbReference type="EMBL" id="CUM78655.1"/>
    </source>
</evidence>
<dbReference type="Proteomes" id="UP000095390">
    <property type="component" value="Unassembled WGS sequence"/>
</dbReference>
<proteinExistence type="predicted"/>
<name>A0A173RLM1_9FIRM</name>
<sequence length="380" mass="46480">MTFAEWIREQKDICDKLKEQNYEDQKEIRNFFNDRIKRIFEIDLPKNKSYERIWGDNRDKNKRMYKALYGELKEDDIKFGEGEQRFFRAIFEIFSQSEDINNLKNNKWELYDLQQREKLWNIIEDMLEANDSWFVKELGWWGRHWDVENYLMEKIFVPHLYRIRKNLSKLKEEIDLYPEIKDEEYINKAISFEQSLDRYLSILFERAGENIFERINTKIRKLQQLIYGINIQSIEGVVEKNEITQEDVNFEAAIDRYLNFWDMRRNENDCINRILNKIEEIENIWSIYEVKTTYVPIKGLSDEGEGIPSYEKIEFVENKKFEERYKKIVKETELNCEEDEIFEKKLKGYANFAHRKINKYYKENVFREPKNDGGKINFLE</sequence>
<gene>
    <name evidence="1" type="ORF">ERS852578_00225</name>
</gene>
<dbReference type="AlphaFoldDB" id="A0A173RLM1"/>
<accession>A0A173RLM1</accession>